<keyword evidence="2" id="KW-1185">Reference proteome</keyword>
<gene>
    <name evidence="1" type="ORF">LshimejAT787_0403590</name>
</gene>
<protein>
    <submittedName>
        <fullName evidence="1">Uncharacterized protein</fullName>
    </submittedName>
</protein>
<dbReference type="Proteomes" id="UP001063166">
    <property type="component" value="Unassembled WGS sequence"/>
</dbReference>
<reference evidence="1" key="1">
    <citation type="submission" date="2022-07" db="EMBL/GenBank/DDBJ databases">
        <title>The genome of Lyophyllum shimeji provides insight into the initial evolution of ectomycorrhizal fungal genome.</title>
        <authorList>
            <person name="Kobayashi Y."/>
            <person name="Shibata T."/>
            <person name="Hirakawa H."/>
            <person name="Shigenobu S."/>
            <person name="Nishiyama T."/>
            <person name="Yamada A."/>
            <person name="Hasebe M."/>
            <person name="Kawaguchi M."/>
        </authorList>
    </citation>
    <scope>NUCLEOTIDE SEQUENCE</scope>
    <source>
        <strain evidence="1">AT787</strain>
    </source>
</reference>
<sequence>MDKEDAEHIDGLPVCPQFDTMPSDVRFLMGYAYGKIALRTKTSEGVPGLHWPATVALLHLSHRLDLVTLRKGAINALKLLFPRGRDYDPIYPAIAGVKHADRQLFPRLFPYRRSISFANITCLPLCPWHTTTPRNFQLHTLLAVSFAGTGDQC</sequence>
<dbReference type="EMBL" id="BRPK01000004">
    <property type="protein sequence ID" value="GLB37308.1"/>
    <property type="molecule type" value="Genomic_DNA"/>
</dbReference>
<proteinExistence type="predicted"/>
<organism evidence="1 2">
    <name type="scientific">Lyophyllum shimeji</name>
    <name type="common">Hon-shimeji</name>
    <name type="synonym">Tricholoma shimeji</name>
    <dbReference type="NCBI Taxonomy" id="47721"/>
    <lineage>
        <taxon>Eukaryota</taxon>
        <taxon>Fungi</taxon>
        <taxon>Dikarya</taxon>
        <taxon>Basidiomycota</taxon>
        <taxon>Agaricomycotina</taxon>
        <taxon>Agaricomycetes</taxon>
        <taxon>Agaricomycetidae</taxon>
        <taxon>Agaricales</taxon>
        <taxon>Tricholomatineae</taxon>
        <taxon>Lyophyllaceae</taxon>
        <taxon>Lyophyllum</taxon>
    </lineage>
</organism>
<dbReference type="OrthoDB" id="3036049at2759"/>
<dbReference type="AlphaFoldDB" id="A0A9P3PKV2"/>
<evidence type="ECO:0000313" key="2">
    <source>
        <dbReference type="Proteomes" id="UP001063166"/>
    </source>
</evidence>
<evidence type="ECO:0000313" key="1">
    <source>
        <dbReference type="EMBL" id="GLB37308.1"/>
    </source>
</evidence>
<accession>A0A9P3PKV2</accession>
<comment type="caution">
    <text evidence="1">The sequence shown here is derived from an EMBL/GenBank/DDBJ whole genome shotgun (WGS) entry which is preliminary data.</text>
</comment>
<name>A0A9P3PKV2_LYOSH</name>